<dbReference type="Proteomes" id="UP000521943">
    <property type="component" value="Unassembled WGS sequence"/>
</dbReference>
<dbReference type="Pfam" id="PF17667">
    <property type="entry name" value="Pkinase_fungal"/>
    <property type="match status" value="2"/>
</dbReference>
<dbReference type="InterPro" id="IPR011009">
    <property type="entry name" value="Kinase-like_dom_sf"/>
</dbReference>
<evidence type="ECO:0000259" key="2">
    <source>
        <dbReference type="PROSITE" id="PS50011"/>
    </source>
</evidence>
<reference evidence="3 4" key="1">
    <citation type="submission" date="2020-07" db="EMBL/GenBank/DDBJ databases">
        <title>Comparative genomics of pyrophilous fungi reveals a link between fire events and developmental genes.</title>
        <authorList>
            <consortium name="DOE Joint Genome Institute"/>
            <person name="Steindorff A.S."/>
            <person name="Carver A."/>
            <person name="Calhoun S."/>
            <person name="Stillman K."/>
            <person name="Liu H."/>
            <person name="Lipzen A."/>
            <person name="Pangilinan J."/>
            <person name="Labutti K."/>
            <person name="Bruns T.D."/>
            <person name="Grigoriev I.V."/>
        </authorList>
    </citation>
    <scope>NUCLEOTIDE SEQUENCE [LARGE SCALE GENOMIC DNA]</scope>
    <source>
        <strain evidence="3 4">CBS 144469</strain>
    </source>
</reference>
<dbReference type="PROSITE" id="PS50011">
    <property type="entry name" value="PROTEIN_KINASE_DOM"/>
    <property type="match status" value="1"/>
</dbReference>
<dbReference type="PANTHER" id="PTHR38248:SF2">
    <property type="entry name" value="FUNK1 11"/>
    <property type="match status" value="1"/>
</dbReference>
<feature type="compositionally biased region" description="Low complexity" evidence="1">
    <location>
        <begin position="133"/>
        <end position="149"/>
    </location>
</feature>
<dbReference type="GO" id="GO:0005524">
    <property type="term" value="F:ATP binding"/>
    <property type="evidence" value="ECO:0007669"/>
    <property type="project" value="InterPro"/>
</dbReference>
<dbReference type="EMBL" id="JACGCI010000144">
    <property type="protein sequence ID" value="KAF6743442.1"/>
    <property type="molecule type" value="Genomic_DNA"/>
</dbReference>
<evidence type="ECO:0000313" key="4">
    <source>
        <dbReference type="Proteomes" id="UP000521943"/>
    </source>
</evidence>
<dbReference type="OrthoDB" id="5569250at2759"/>
<feature type="region of interest" description="Disordered" evidence="1">
    <location>
        <begin position="114"/>
        <end position="196"/>
    </location>
</feature>
<accession>A0A8H6HC65</accession>
<evidence type="ECO:0000313" key="3">
    <source>
        <dbReference type="EMBL" id="KAF6743442.1"/>
    </source>
</evidence>
<keyword evidence="4" id="KW-1185">Reference proteome</keyword>
<feature type="compositionally biased region" description="Polar residues" evidence="1">
    <location>
        <begin position="114"/>
        <end position="132"/>
    </location>
</feature>
<sequence length="662" mass="74417">MKMKLELPRQEIADYMGLRKEEELHEPFIGFVKRLVTEVQKALPSEVTFTDEIWDGKGVVEIIADGRTRKPDLLNMWQPIPKLGVAPDWAVVKHIIEMKKNSKKKLTPTAPAISSNLKHESSGAQSNNPSRKSATGNRSSRAGAASSAKRGTKSNATAAIATDRKETSSKGRKRPRAKSLEEDDNETVPRVESKRPRVLKSVSENVRQLAAYALETLASTSRLEPEKLALVLYAMRLCGRSQSGFDPRLRASPSLQASLEQATDAITLDDHERPVENVVGSCFEFPAGSNEIDPPSASTRTRPHCFQVTGWLRRPDDLIGRGTMVFKVRASADDGTFSKDENALKMSWPSRSRGSEAEYIKVLKEKLPTSFHDHLPNLHFAATYTAEQLSLPWIDPAKLGISWTAENHHERVSRVLEIDLYDKLWKARTIEEFKAAWLDCVECHHAAWKTGGILHRDLSENNLMLCRAGGGRAKGIVNDWDMAAFVERNGATSAHNRTGTPPFMAWDLVKHPDYAPYRPTHWYRHDLESFLYILIWAALHYNLREGTRDSKTSTHVKSWLSEDNIDNATAKYEFCSIPSHNASAARKSGLKPGFEDLWEDWITPLRRLFHDVHDYIGGAMHSQSNSEVPVEVDYSTADGRITFETFMKAINAPIRTWGEAQD</sequence>
<proteinExistence type="predicted"/>
<name>A0A8H6HC65_9AGAR</name>
<protein>
    <recommendedName>
        <fullName evidence="2">Protein kinase domain-containing protein</fullName>
    </recommendedName>
</protein>
<dbReference type="SUPFAM" id="SSF56112">
    <property type="entry name" value="Protein kinase-like (PK-like)"/>
    <property type="match status" value="1"/>
</dbReference>
<organism evidence="3 4">
    <name type="scientific">Ephemerocybe angulata</name>
    <dbReference type="NCBI Taxonomy" id="980116"/>
    <lineage>
        <taxon>Eukaryota</taxon>
        <taxon>Fungi</taxon>
        <taxon>Dikarya</taxon>
        <taxon>Basidiomycota</taxon>
        <taxon>Agaricomycotina</taxon>
        <taxon>Agaricomycetes</taxon>
        <taxon>Agaricomycetidae</taxon>
        <taxon>Agaricales</taxon>
        <taxon>Agaricineae</taxon>
        <taxon>Psathyrellaceae</taxon>
        <taxon>Ephemerocybe</taxon>
    </lineage>
</organism>
<dbReference type="Gene3D" id="1.10.510.10">
    <property type="entry name" value="Transferase(Phosphotransferase) domain 1"/>
    <property type="match status" value="1"/>
</dbReference>
<evidence type="ECO:0000256" key="1">
    <source>
        <dbReference type="SAM" id="MobiDB-lite"/>
    </source>
</evidence>
<dbReference type="InterPro" id="IPR000719">
    <property type="entry name" value="Prot_kinase_dom"/>
</dbReference>
<dbReference type="InterPro" id="IPR040976">
    <property type="entry name" value="Pkinase_fungal"/>
</dbReference>
<dbReference type="PANTHER" id="PTHR38248">
    <property type="entry name" value="FUNK1 6"/>
    <property type="match status" value="1"/>
</dbReference>
<feature type="domain" description="Protein kinase" evidence="2">
    <location>
        <begin position="313"/>
        <end position="654"/>
    </location>
</feature>
<dbReference type="AlphaFoldDB" id="A0A8H6HC65"/>
<dbReference type="GO" id="GO:0004672">
    <property type="term" value="F:protein kinase activity"/>
    <property type="evidence" value="ECO:0007669"/>
    <property type="project" value="InterPro"/>
</dbReference>
<gene>
    <name evidence="3" type="ORF">DFP72DRAFT_1177961</name>
</gene>
<comment type="caution">
    <text evidence="3">The sequence shown here is derived from an EMBL/GenBank/DDBJ whole genome shotgun (WGS) entry which is preliminary data.</text>
</comment>